<name>A0A438IZM1_VITVI</name>
<evidence type="ECO:0000313" key="3">
    <source>
        <dbReference type="Proteomes" id="UP000288805"/>
    </source>
</evidence>
<evidence type="ECO:0000313" key="2">
    <source>
        <dbReference type="EMBL" id="RVX02147.1"/>
    </source>
</evidence>
<feature type="region of interest" description="Disordered" evidence="1">
    <location>
        <begin position="146"/>
        <end position="166"/>
    </location>
</feature>
<accession>A0A438IZM1</accession>
<comment type="caution">
    <text evidence="2">The sequence shown here is derived from an EMBL/GenBank/DDBJ whole genome shotgun (WGS) entry which is preliminary data.</text>
</comment>
<protein>
    <submittedName>
        <fullName evidence="2">Uncharacterized protein</fullName>
    </submittedName>
</protein>
<dbReference type="EMBL" id="QGNW01000072">
    <property type="protein sequence ID" value="RVX02147.1"/>
    <property type="molecule type" value="Genomic_DNA"/>
</dbReference>
<dbReference type="Proteomes" id="UP000288805">
    <property type="component" value="Unassembled WGS sequence"/>
</dbReference>
<sequence>MHGLWMYGSNMRKVAGGALNFLGNFMIGNLKPSLIPAKSLWPYLNPIISLSLSLSLIPVISPCSQSQGRKRFPVNRIVVRKHSPPETFPANFSGELSGDGFFYTARSAWRRSPICPKAPEPETHPRAAHARFSGRRLHLTRRRVRAREPLSGDALPPPGSPDADQPPFLPACAIRALHVPLLGFFCFRGPSNQIFRRPPAIFSQLQSLHVP</sequence>
<reference evidence="2 3" key="1">
    <citation type="journal article" date="2018" name="PLoS Genet.">
        <title>Population sequencing reveals clonal diversity and ancestral inbreeding in the grapevine cultivar Chardonnay.</title>
        <authorList>
            <person name="Roach M.J."/>
            <person name="Johnson D.L."/>
            <person name="Bohlmann J."/>
            <person name="van Vuuren H.J."/>
            <person name="Jones S.J."/>
            <person name="Pretorius I.S."/>
            <person name="Schmidt S.A."/>
            <person name="Borneman A.R."/>
        </authorList>
    </citation>
    <scope>NUCLEOTIDE SEQUENCE [LARGE SCALE GENOMIC DNA]</scope>
    <source>
        <strain evidence="3">cv. Chardonnay</strain>
        <tissue evidence="2">Leaf</tissue>
    </source>
</reference>
<gene>
    <name evidence="2" type="ORF">CK203_025437</name>
</gene>
<organism evidence="2 3">
    <name type="scientific">Vitis vinifera</name>
    <name type="common">Grape</name>
    <dbReference type="NCBI Taxonomy" id="29760"/>
    <lineage>
        <taxon>Eukaryota</taxon>
        <taxon>Viridiplantae</taxon>
        <taxon>Streptophyta</taxon>
        <taxon>Embryophyta</taxon>
        <taxon>Tracheophyta</taxon>
        <taxon>Spermatophyta</taxon>
        <taxon>Magnoliopsida</taxon>
        <taxon>eudicotyledons</taxon>
        <taxon>Gunneridae</taxon>
        <taxon>Pentapetalae</taxon>
        <taxon>rosids</taxon>
        <taxon>Vitales</taxon>
        <taxon>Vitaceae</taxon>
        <taxon>Viteae</taxon>
        <taxon>Vitis</taxon>
    </lineage>
</organism>
<evidence type="ECO:0000256" key="1">
    <source>
        <dbReference type="SAM" id="MobiDB-lite"/>
    </source>
</evidence>
<proteinExistence type="predicted"/>
<dbReference type="AlphaFoldDB" id="A0A438IZM1"/>